<dbReference type="Proteomes" id="UP000594262">
    <property type="component" value="Unplaced"/>
</dbReference>
<feature type="compositionally biased region" description="Pro residues" evidence="1">
    <location>
        <begin position="351"/>
        <end position="360"/>
    </location>
</feature>
<dbReference type="GeneID" id="136799054"/>
<sequence length="360" mass="40191">MKFLWILIVSLTCVEPALGKATKPGEKCPAPRKIEKCSGDTANLPAYGKIKKNVTYSWFTVLGSQSLTKTKLRALKLSVKDKTLTLPNLKWFQSARYSYRPSSSVNVSCSDYDLRVSNGRLKAITRNWTTAIENGNLYVKVEAFYPGKAKWYLNNKLLPLPGGLKTPSKHFKYAKIEDFGLSFGSVLDIKNIQKRHAGQYKMKWIMGTPCKEKSVTITVSVTSIKDMQRNTKVVENQPKAMKKNVSTVADRKNKFWEEINKKTTQPIDTEDVMKAINKINGTGKSKSSGNSFLAVFLGVLFLGLFAGSFVYFMTLKNKNKSPEQNTYGAMFAEDFTKGQNSGSVKYQPIPTNEPGPSNAP</sequence>
<dbReference type="AlphaFoldDB" id="A0A7M5WRE9"/>
<feature type="region of interest" description="Disordered" evidence="1">
    <location>
        <begin position="339"/>
        <end position="360"/>
    </location>
</feature>
<dbReference type="InterPro" id="IPR036179">
    <property type="entry name" value="Ig-like_dom_sf"/>
</dbReference>
<evidence type="ECO:0000256" key="2">
    <source>
        <dbReference type="SAM" id="Phobius"/>
    </source>
</evidence>
<evidence type="ECO:0000256" key="3">
    <source>
        <dbReference type="SAM" id="SignalP"/>
    </source>
</evidence>
<reference evidence="4" key="1">
    <citation type="submission" date="2021-01" db="UniProtKB">
        <authorList>
            <consortium name="EnsemblMetazoa"/>
        </authorList>
    </citation>
    <scope>IDENTIFICATION</scope>
</reference>
<dbReference type="RefSeq" id="XP_066911832.1">
    <property type="nucleotide sequence ID" value="XM_067055731.1"/>
</dbReference>
<dbReference type="EnsemblMetazoa" id="CLYHEMT005716.1">
    <property type="protein sequence ID" value="CLYHEMP005716.1"/>
    <property type="gene ID" value="CLYHEMG005716"/>
</dbReference>
<keyword evidence="5" id="KW-1185">Reference proteome</keyword>
<name>A0A7M5WRE9_9CNID</name>
<accession>A0A7M5WRE9</accession>
<keyword evidence="2" id="KW-0472">Membrane</keyword>
<proteinExistence type="predicted"/>
<keyword evidence="2" id="KW-1133">Transmembrane helix</keyword>
<protein>
    <recommendedName>
        <fullName evidence="6">Cnidarian restricted protein</fullName>
    </recommendedName>
</protein>
<evidence type="ECO:0000313" key="4">
    <source>
        <dbReference type="EnsemblMetazoa" id="CLYHEMP005716.1"/>
    </source>
</evidence>
<keyword evidence="3" id="KW-0732">Signal</keyword>
<feature type="chain" id="PRO_5029594031" description="Cnidarian restricted protein" evidence="3">
    <location>
        <begin position="20"/>
        <end position="360"/>
    </location>
</feature>
<keyword evidence="2" id="KW-0812">Transmembrane</keyword>
<dbReference type="SUPFAM" id="SSF48726">
    <property type="entry name" value="Immunoglobulin"/>
    <property type="match status" value="1"/>
</dbReference>
<evidence type="ECO:0000313" key="5">
    <source>
        <dbReference type="Proteomes" id="UP000594262"/>
    </source>
</evidence>
<feature type="signal peptide" evidence="3">
    <location>
        <begin position="1"/>
        <end position="19"/>
    </location>
</feature>
<evidence type="ECO:0000256" key="1">
    <source>
        <dbReference type="SAM" id="MobiDB-lite"/>
    </source>
</evidence>
<feature type="transmembrane region" description="Helical" evidence="2">
    <location>
        <begin position="292"/>
        <end position="312"/>
    </location>
</feature>
<organism evidence="4 5">
    <name type="scientific">Clytia hemisphaerica</name>
    <dbReference type="NCBI Taxonomy" id="252671"/>
    <lineage>
        <taxon>Eukaryota</taxon>
        <taxon>Metazoa</taxon>
        <taxon>Cnidaria</taxon>
        <taxon>Hydrozoa</taxon>
        <taxon>Hydroidolina</taxon>
        <taxon>Leptothecata</taxon>
        <taxon>Obeliida</taxon>
        <taxon>Clytiidae</taxon>
        <taxon>Clytia</taxon>
    </lineage>
</organism>
<evidence type="ECO:0008006" key="6">
    <source>
        <dbReference type="Google" id="ProtNLM"/>
    </source>
</evidence>